<name>A0A1H8PCT5_9ACTN</name>
<sequence>MKRALAGLAAVAALGSGCASIPATDEVACDFLYDNRYAARDDDAEARARIIAEFGEEAGVAPLSGDLRSYVEIVVRDARREERGRDVRYFSARLDDALSVCMDLGW</sequence>
<gene>
    <name evidence="2" type="ORF">SAMN05660991_00106</name>
</gene>
<evidence type="ECO:0000256" key="1">
    <source>
        <dbReference type="SAM" id="SignalP"/>
    </source>
</evidence>
<feature type="chain" id="PRO_5038434092" description="Lipoprotein" evidence="1">
    <location>
        <begin position="20"/>
        <end position="106"/>
    </location>
</feature>
<organism evidence="2 3">
    <name type="scientific">Trujillonella endophytica</name>
    <dbReference type="NCBI Taxonomy" id="673521"/>
    <lineage>
        <taxon>Bacteria</taxon>
        <taxon>Bacillati</taxon>
        <taxon>Actinomycetota</taxon>
        <taxon>Actinomycetes</taxon>
        <taxon>Geodermatophilales</taxon>
        <taxon>Geodermatophilaceae</taxon>
        <taxon>Trujillonella</taxon>
    </lineage>
</organism>
<dbReference type="OrthoDB" id="9853490at2"/>
<keyword evidence="3" id="KW-1185">Reference proteome</keyword>
<dbReference type="STRING" id="673521.SAMN05660991_00106"/>
<keyword evidence="1" id="KW-0732">Signal</keyword>
<reference evidence="3" key="1">
    <citation type="submission" date="2016-10" db="EMBL/GenBank/DDBJ databases">
        <authorList>
            <person name="Varghese N."/>
            <person name="Submissions S."/>
        </authorList>
    </citation>
    <scope>NUCLEOTIDE SEQUENCE [LARGE SCALE GENOMIC DNA]</scope>
    <source>
        <strain evidence="3">DSM 45413</strain>
    </source>
</reference>
<protein>
    <recommendedName>
        <fullName evidence="4">Lipoprotein</fullName>
    </recommendedName>
</protein>
<evidence type="ECO:0008006" key="4">
    <source>
        <dbReference type="Google" id="ProtNLM"/>
    </source>
</evidence>
<dbReference type="PROSITE" id="PS51257">
    <property type="entry name" value="PROKAR_LIPOPROTEIN"/>
    <property type="match status" value="1"/>
</dbReference>
<evidence type="ECO:0000313" key="3">
    <source>
        <dbReference type="Proteomes" id="UP000198960"/>
    </source>
</evidence>
<dbReference type="EMBL" id="FOEE01000001">
    <property type="protein sequence ID" value="SEO39752.1"/>
    <property type="molecule type" value="Genomic_DNA"/>
</dbReference>
<accession>A0A1H8PCT5</accession>
<dbReference type="RefSeq" id="WP_091939042.1">
    <property type="nucleotide sequence ID" value="NZ_FOEE01000001.1"/>
</dbReference>
<evidence type="ECO:0000313" key="2">
    <source>
        <dbReference type="EMBL" id="SEO39752.1"/>
    </source>
</evidence>
<feature type="signal peptide" evidence="1">
    <location>
        <begin position="1"/>
        <end position="19"/>
    </location>
</feature>
<dbReference type="AlphaFoldDB" id="A0A1H8PCT5"/>
<dbReference type="Proteomes" id="UP000198960">
    <property type="component" value="Unassembled WGS sequence"/>
</dbReference>
<proteinExistence type="predicted"/>